<dbReference type="GO" id="GO:0006631">
    <property type="term" value="P:fatty acid metabolic process"/>
    <property type="evidence" value="ECO:0007669"/>
    <property type="project" value="InterPro"/>
</dbReference>
<dbReference type="PIRSF" id="PIRSF000105">
    <property type="entry name" value="HCDH"/>
    <property type="match status" value="1"/>
</dbReference>
<feature type="binding site" evidence="4">
    <location>
        <begin position="10"/>
        <end position="15"/>
    </location>
    <ligand>
        <name>NAD(+)</name>
        <dbReference type="ChEBI" id="CHEBI:57540"/>
    </ligand>
</feature>
<comment type="caution">
    <text evidence="7">The sequence shown here is derived from an EMBL/GenBank/DDBJ whole genome shotgun (WGS) entry which is preliminary data.</text>
</comment>
<dbReference type="Gene3D" id="3.40.50.720">
    <property type="entry name" value="NAD(P)-binding Rossmann-like Domain"/>
    <property type="match status" value="1"/>
</dbReference>
<evidence type="ECO:0000313" key="8">
    <source>
        <dbReference type="Proteomes" id="UP000033662"/>
    </source>
</evidence>
<feature type="domain" description="3-hydroxyacyl-CoA dehydrogenase C-terminal" evidence="5">
    <location>
        <begin position="186"/>
        <end position="281"/>
    </location>
</feature>
<dbReference type="EMBL" id="JZXC01000001">
    <property type="protein sequence ID" value="KKA09974.1"/>
    <property type="molecule type" value="Genomic_DNA"/>
</dbReference>
<protein>
    <submittedName>
        <fullName evidence="7">3-hydroxybutyryl-CoA dehydrogenase</fullName>
    </submittedName>
</protein>
<evidence type="ECO:0000259" key="6">
    <source>
        <dbReference type="Pfam" id="PF02737"/>
    </source>
</evidence>
<evidence type="ECO:0000256" key="3">
    <source>
        <dbReference type="PIRSR" id="PIRSR000105-1"/>
    </source>
</evidence>
<accession>A0A0F4XVM0</accession>
<evidence type="ECO:0000256" key="1">
    <source>
        <dbReference type="ARBA" id="ARBA00023002"/>
    </source>
</evidence>
<keyword evidence="2 4" id="KW-0520">NAD</keyword>
<name>A0A0F4XVM0_9PSED</name>
<dbReference type="InterPro" id="IPR006176">
    <property type="entry name" value="3-OHacyl-CoA_DH_NAD-bd"/>
</dbReference>
<dbReference type="InterPro" id="IPR036291">
    <property type="entry name" value="NAD(P)-bd_dom_sf"/>
</dbReference>
<feature type="site" description="Important for catalytic activity" evidence="3">
    <location>
        <position position="140"/>
    </location>
</feature>
<feature type="binding site" evidence="4">
    <location>
        <position position="92"/>
    </location>
    <ligand>
        <name>NAD(+)</name>
        <dbReference type="ChEBI" id="CHEBI:57540"/>
    </ligand>
</feature>
<dbReference type="FunFam" id="3.40.50.720:FF:000009">
    <property type="entry name" value="Fatty oxidation complex, alpha subunit"/>
    <property type="match status" value="1"/>
</dbReference>
<dbReference type="Gene3D" id="1.10.1040.10">
    <property type="entry name" value="N-(1-d-carboxylethyl)-l-norvaline Dehydrogenase, domain 2"/>
    <property type="match status" value="1"/>
</dbReference>
<dbReference type="PANTHER" id="PTHR48075:SF5">
    <property type="entry name" value="3-HYDROXYBUTYRYL-COA DEHYDROGENASE"/>
    <property type="match status" value="1"/>
</dbReference>
<gene>
    <name evidence="7" type="ORF">VP02_01080</name>
</gene>
<keyword evidence="1" id="KW-0560">Oxidoreductase</keyword>
<feature type="binding site" evidence="4">
    <location>
        <position position="119"/>
    </location>
    <ligand>
        <name>NAD(+)</name>
        <dbReference type="ChEBI" id="CHEBI:57540"/>
    </ligand>
</feature>
<evidence type="ECO:0000256" key="4">
    <source>
        <dbReference type="PIRSR" id="PIRSR000105-2"/>
    </source>
</evidence>
<dbReference type="SUPFAM" id="SSF51735">
    <property type="entry name" value="NAD(P)-binding Rossmann-fold domains"/>
    <property type="match status" value="1"/>
</dbReference>
<dbReference type="AlphaFoldDB" id="A0A0F4XVM0"/>
<dbReference type="PATRIC" id="fig|132476.4.peg.232"/>
<sequence length="282" mass="30487">MTLRQIAVIGAGTMGSGIAQTCAAAGHDLLLIDISEQALERGLHAMQKNLDRQVGKGTLTCQQATDTLQRIRTSTHHTDLNDRDMVIEAATENFALKCSILQQIATHVRPDCLIASNTSSLSITELATSINRPERFMGIHFFNPVPVMGLVELIRGLQTSDTTCFIAQALVEQLGKTAIHTQNRPGFIVNRILIPMINEAIFVLQENGDAQAIDASMRLGCNQPIGPLALADLIGLDTVLAILESLQTGFGDPKYRAAPLLREFVAAGFLGKKSGRGFHVYS</sequence>
<feature type="binding site" evidence="4">
    <location>
        <position position="273"/>
    </location>
    <ligand>
        <name>NAD(+)</name>
        <dbReference type="ChEBI" id="CHEBI:57540"/>
    </ligand>
</feature>
<evidence type="ECO:0000259" key="5">
    <source>
        <dbReference type="Pfam" id="PF00725"/>
    </source>
</evidence>
<dbReference type="GO" id="GO:0070403">
    <property type="term" value="F:NAD+ binding"/>
    <property type="evidence" value="ECO:0007669"/>
    <property type="project" value="InterPro"/>
</dbReference>
<proteinExistence type="predicted"/>
<dbReference type="Pfam" id="PF00725">
    <property type="entry name" value="3HCDH"/>
    <property type="match status" value="1"/>
</dbReference>
<feature type="binding site" evidence="4">
    <location>
        <position position="143"/>
    </location>
    <ligand>
        <name>NAD(+)</name>
        <dbReference type="ChEBI" id="CHEBI:57540"/>
    </ligand>
</feature>
<evidence type="ECO:0000313" key="7">
    <source>
        <dbReference type="EMBL" id="KKA09974.1"/>
    </source>
</evidence>
<dbReference type="SUPFAM" id="SSF48179">
    <property type="entry name" value="6-phosphogluconate dehydrogenase C-terminal domain-like"/>
    <property type="match status" value="1"/>
</dbReference>
<dbReference type="InterPro" id="IPR006108">
    <property type="entry name" value="3HC_DH_C"/>
</dbReference>
<feature type="binding site" evidence="4">
    <location>
        <position position="33"/>
    </location>
    <ligand>
        <name>NAD(+)</name>
        <dbReference type="ChEBI" id="CHEBI:57540"/>
    </ligand>
</feature>
<dbReference type="Pfam" id="PF02737">
    <property type="entry name" value="3HCDH_N"/>
    <property type="match status" value="1"/>
</dbReference>
<dbReference type="OrthoDB" id="5389341at2"/>
<feature type="domain" description="3-hydroxyacyl-CoA dehydrogenase NAD binding" evidence="6">
    <location>
        <begin position="5"/>
        <end position="182"/>
    </location>
</feature>
<dbReference type="InterPro" id="IPR008927">
    <property type="entry name" value="6-PGluconate_DH-like_C_sf"/>
</dbReference>
<feature type="binding site" evidence="4">
    <location>
        <position position="97"/>
    </location>
    <ligand>
        <name>NAD(+)</name>
        <dbReference type="ChEBI" id="CHEBI:57540"/>
    </ligand>
</feature>
<dbReference type="GO" id="GO:0016616">
    <property type="term" value="F:oxidoreductase activity, acting on the CH-OH group of donors, NAD or NADP as acceptor"/>
    <property type="evidence" value="ECO:0007669"/>
    <property type="project" value="InterPro"/>
</dbReference>
<organism evidence="7 8">
    <name type="scientific">Pseudomonas kilonensis</name>
    <dbReference type="NCBI Taxonomy" id="132476"/>
    <lineage>
        <taxon>Bacteria</taxon>
        <taxon>Pseudomonadati</taxon>
        <taxon>Pseudomonadota</taxon>
        <taxon>Gammaproteobacteria</taxon>
        <taxon>Pseudomonadales</taxon>
        <taxon>Pseudomonadaceae</taxon>
        <taxon>Pseudomonas</taxon>
    </lineage>
</organism>
<evidence type="ECO:0000256" key="2">
    <source>
        <dbReference type="ARBA" id="ARBA00023027"/>
    </source>
</evidence>
<dbReference type="PANTHER" id="PTHR48075">
    <property type="entry name" value="3-HYDROXYACYL-COA DEHYDROGENASE FAMILY PROTEIN"/>
    <property type="match status" value="1"/>
</dbReference>
<dbReference type="InterPro" id="IPR022694">
    <property type="entry name" value="3-OHacyl-CoA_DH"/>
</dbReference>
<dbReference type="Proteomes" id="UP000033662">
    <property type="component" value="Unassembled WGS sequence"/>
</dbReference>
<dbReference type="InterPro" id="IPR013328">
    <property type="entry name" value="6PGD_dom2"/>
</dbReference>
<reference evidence="7 8" key="1">
    <citation type="submission" date="2015-03" db="EMBL/GenBank/DDBJ databases">
        <title>Pseudomonas fluorescens 1855-344 Genome sequencing and assembly.</title>
        <authorList>
            <person name="Eng W.W.H."/>
            <person name="Gan H.M."/>
            <person name="Savka M.A."/>
        </authorList>
    </citation>
    <scope>NUCLEOTIDE SEQUENCE [LARGE SCALE GENOMIC DNA]</scope>
    <source>
        <strain evidence="7 8">1855-344</strain>
    </source>
</reference>